<dbReference type="Proteomes" id="UP001371456">
    <property type="component" value="Unassembled WGS sequence"/>
</dbReference>
<proteinExistence type="predicted"/>
<reference evidence="1 2" key="1">
    <citation type="submission" date="2024-02" db="EMBL/GenBank/DDBJ databases">
        <title>de novo genome assembly of Solanum bulbocastanum strain 11H21.</title>
        <authorList>
            <person name="Hosaka A.J."/>
        </authorList>
    </citation>
    <scope>NUCLEOTIDE SEQUENCE [LARGE SCALE GENOMIC DNA]</scope>
    <source>
        <tissue evidence="1">Young leaves</tissue>
    </source>
</reference>
<evidence type="ECO:0000313" key="1">
    <source>
        <dbReference type="EMBL" id="KAK6787523.1"/>
    </source>
</evidence>
<sequence>MLLNYQSKMKLTSTNVLIINPGGSWLQGNMSIHGSNFSIQDSKRASISKDHGAELISAKIKVWRPLEQA</sequence>
<organism evidence="1 2">
    <name type="scientific">Solanum bulbocastanum</name>
    <name type="common">Wild potato</name>
    <dbReference type="NCBI Taxonomy" id="147425"/>
    <lineage>
        <taxon>Eukaryota</taxon>
        <taxon>Viridiplantae</taxon>
        <taxon>Streptophyta</taxon>
        <taxon>Embryophyta</taxon>
        <taxon>Tracheophyta</taxon>
        <taxon>Spermatophyta</taxon>
        <taxon>Magnoliopsida</taxon>
        <taxon>eudicotyledons</taxon>
        <taxon>Gunneridae</taxon>
        <taxon>Pentapetalae</taxon>
        <taxon>asterids</taxon>
        <taxon>lamiids</taxon>
        <taxon>Solanales</taxon>
        <taxon>Solanaceae</taxon>
        <taxon>Solanoideae</taxon>
        <taxon>Solaneae</taxon>
        <taxon>Solanum</taxon>
    </lineage>
</organism>
<name>A0AAN8TMP0_SOLBU</name>
<gene>
    <name evidence="1" type="ORF">RDI58_016048</name>
</gene>
<comment type="caution">
    <text evidence="1">The sequence shown here is derived from an EMBL/GenBank/DDBJ whole genome shotgun (WGS) entry which is preliminary data.</text>
</comment>
<keyword evidence="2" id="KW-1185">Reference proteome</keyword>
<evidence type="ECO:0000313" key="2">
    <source>
        <dbReference type="Proteomes" id="UP001371456"/>
    </source>
</evidence>
<dbReference type="EMBL" id="JBANQN010000006">
    <property type="protein sequence ID" value="KAK6787523.1"/>
    <property type="molecule type" value="Genomic_DNA"/>
</dbReference>
<protein>
    <submittedName>
        <fullName evidence="1">Uncharacterized protein</fullName>
    </submittedName>
</protein>
<dbReference type="AlphaFoldDB" id="A0AAN8TMP0"/>
<accession>A0AAN8TMP0</accession>